<gene>
    <name evidence="2" type="ORF">BLX24_04750</name>
</gene>
<feature type="compositionally biased region" description="Acidic residues" evidence="1">
    <location>
        <begin position="66"/>
        <end position="77"/>
    </location>
</feature>
<accession>A0A1S2VPI5</accession>
<dbReference type="RefSeq" id="WP_071501949.1">
    <property type="nucleotide sequence ID" value="NZ_MORL01000002.1"/>
</dbReference>
<dbReference type="Proteomes" id="UP000181790">
    <property type="component" value="Unassembled WGS sequence"/>
</dbReference>
<dbReference type="OrthoDB" id="958530at2"/>
<comment type="caution">
    <text evidence="2">The sequence shown here is derived from an EMBL/GenBank/DDBJ whole genome shotgun (WGS) entry which is preliminary data.</text>
</comment>
<sequence>MSISSNQRKESTESYASQAMHSPMGLAPELSQLSDRQLENELPSKRADSNDTDVPGDYMEAKDLAAETDDATTEADIEEAKRASWGQPPIDAENATIDPANPMVAYQPEPAPGADVTPPDGAWNKSTAEGGLAPSSADEPDKTTGNA</sequence>
<proteinExistence type="predicted"/>
<reference evidence="2 3" key="1">
    <citation type="submission" date="2016-10" db="EMBL/GenBank/DDBJ databases">
        <title>Arsenicibacter rosenii gen. nov., sp. nov., an efficient arsenic-methylating bacterium isolated from an arsenic-contaminated paddy soil.</title>
        <authorList>
            <person name="Huang K."/>
        </authorList>
    </citation>
    <scope>NUCLEOTIDE SEQUENCE [LARGE SCALE GENOMIC DNA]</scope>
    <source>
        <strain evidence="2 3">SM-1</strain>
    </source>
</reference>
<evidence type="ECO:0000313" key="2">
    <source>
        <dbReference type="EMBL" id="OIN60155.1"/>
    </source>
</evidence>
<evidence type="ECO:0000256" key="1">
    <source>
        <dbReference type="SAM" id="MobiDB-lite"/>
    </source>
</evidence>
<feature type="compositionally biased region" description="Basic and acidic residues" evidence="1">
    <location>
        <begin position="36"/>
        <end position="49"/>
    </location>
</feature>
<dbReference type="AlphaFoldDB" id="A0A1S2VPI5"/>
<dbReference type="EMBL" id="MORL01000002">
    <property type="protein sequence ID" value="OIN60155.1"/>
    <property type="molecule type" value="Genomic_DNA"/>
</dbReference>
<name>A0A1S2VPI5_9BACT</name>
<evidence type="ECO:0000313" key="3">
    <source>
        <dbReference type="Proteomes" id="UP000181790"/>
    </source>
</evidence>
<keyword evidence="3" id="KW-1185">Reference proteome</keyword>
<organism evidence="2 3">
    <name type="scientific">Arsenicibacter rosenii</name>
    <dbReference type="NCBI Taxonomy" id="1750698"/>
    <lineage>
        <taxon>Bacteria</taxon>
        <taxon>Pseudomonadati</taxon>
        <taxon>Bacteroidota</taxon>
        <taxon>Cytophagia</taxon>
        <taxon>Cytophagales</taxon>
        <taxon>Spirosomataceae</taxon>
        <taxon>Arsenicibacter</taxon>
    </lineage>
</organism>
<protein>
    <submittedName>
        <fullName evidence="2">Uncharacterized protein</fullName>
    </submittedName>
</protein>
<feature type="region of interest" description="Disordered" evidence="1">
    <location>
        <begin position="1"/>
        <end position="147"/>
    </location>
</feature>